<gene>
    <name evidence="1" type="ORF">E6W39_24745</name>
</gene>
<dbReference type="RefSeq" id="WP_141635403.1">
    <property type="nucleotide sequence ID" value="NZ_VIGB01000003.1"/>
</dbReference>
<accession>A0A540W772</accession>
<sequence>MGENTSSPLPVPPDADGRLAAAERVLLSLRKLDERLVLGSREAARLAPLAAEWLARGVSVAGLRHALSNGLPVPLKCPAALLRHRLTEKMPDDEADQLPLKLAMCGDCGRGFRVVADEVRCTECRTAAPVRSPDPVPARVGWRERVRLAGATG</sequence>
<comment type="caution">
    <text evidence="1">The sequence shown here is derived from an EMBL/GenBank/DDBJ whole genome shotgun (WGS) entry which is preliminary data.</text>
</comment>
<dbReference type="Proteomes" id="UP000319103">
    <property type="component" value="Unassembled WGS sequence"/>
</dbReference>
<dbReference type="OrthoDB" id="3871158at2"/>
<reference evidence="1 2" key="1">
    <citation type="submission" date="2019-06" db="EMBL/GenBank/DDBJ databases">
        <title>Description of Kitasatospora acidophila sp. nov. isolated from pine grove soil, and reclassification of Streptomyces novaecaesareae to Kitasatospora novaeceasareae comb. nov.</title>
        <authorList>
            <person name="Kim M.J."/>
        </authorList>
    </citation>
    <scope>NUCLEOTIDE SEQUENCE [LARGE SCALE GENOMIC DNA]</scope>
    <source>
        <strain evidence="1 2">MMS16-CNU292</strain>
    </source>
</reference>
<name>A0A540W772_9ACTN</name>
<dbReference type="SUPFAM" id="SSF58104">
    <property type="entry name" value="Methyl-accepting chemotaxis protein (MCP) signaling domain"/>
    <property type="match status" value="1"/>
</dbReference>
<proteinExistence type="predicted"/>
<dbReference type="EMBL" id="VIGB01000003">
    <property type="protein sequence ID" value="TQF04849.1"/>
    <property type="molecule type" value="Genomic_DNA"/>
</dbReference>
<protein>
    <submittedName>
        <fullName evidence="1">Uncharacterized protein</fullName>
    </submittedName>
</protein>
<organism evidence="1 2">
    <name type="scientific">Kitasatospora acidiphila</name>
    <dbReference type="NCBI Taxonomy" id="2567942"/>
    <lineage>
        <taxon>Bacteria</taxon>
        <taxon>Bacillati</taxon>
        <taxon>Actinomycetota</taxon>
        <taxon>Actinomycetes</taxon>
        <taxon>Kitasatosporales</taxon>
        <taxon>Streptomycetaceae</taxon>
        <taxon>Kitasatospora</taxon>
    </lineage>
</organism>
<dbReference type="AlphaFoldDB" id="A0A540W772"/>
<evidence type="ECO:0000313" key="2">
    <source>
        <dbReference type="Proteomes" id="UP000319103"/>
    </source>
</evidence>
<keyword evidence="2" id="KW-1185">Reference proteome</keyword>
<evidence type="ECO:0000313" key="1">
    <source>
        <dbReference type="EMBL" id="TQF04849.1"/>
    </source>
</evidence>